<dbReference type="InterPro" id="IPR033379">
    <property type="entry name" value="Acid_Pase_AS"/>
</dbReference>
<dbReference type="GO" id="GO:0003993">
    <property type="term" value="F:acid phosphatase activity"/>
    <property type="evidence" value="ECO:0007669"/>
    <property type="project" value="UniProtKB-EC"/>
</dbReference>
<dbReference type="SUPFAM" id="SSF53254">
    <property type="entry name" value="Phosphoglycerate mutase-like"/>
    <property type="match status" value="1"/>
</dbReference>
<evidence type="ECO:0000256" key="3">
    <source>
        <dbReference type="SAM" id="Phobius"/>
    </source>
</evidence>
<dbReference type="EMBL" id="OV121141">
    <property type="protein sequence ID" value="CAH0548544.1"/>
    <property type="molecule type" value="Genomic_DNA"/>
</dbReference>
<name>A0A9P0FCQ1_BRAAE</name>
<dbReference type="CDD" id="cd07061">
    <property type="entry name" value="HP_HAP_like"/>
    <property type="match status" value="1"/>
</dbReference>
<comment type="similarity">
    <text evidence="2">Belongs to the histidine acid phosphatase family.</text>
</comment>
<dbReference type="PROSITE" id="PS00616">
    <property type="entry name" value="HIS_ACID_PHOSPHAT_1"/>
    <property type="match status" value="1"/>
</dbReference>
<proteinExistence type="inferred from homology"/>
<sequence length="409" mass="46732">MLTNFLVFLGTFLLTLTIQMLVKKNINIMVVTLGVVGLFTILGLTVANLTQGDGPRELQMVHIVMRHGIRTPASTYPNDPHINDTLYPVGWGQLTNAGKLLQYDTGKFLRKRYNDFLGENYWPEQYYCQSTDVDRTKASVELTNAGLWPPSKIQQWGPLDWQPIPVTSQPLDQDDLLLVRVPCAQYHQELERVTKSEHVQKIYRDNEKLMKELQELTGKQIKRFDDVQDVYTTLQAEKAFNLTLPKWTKDYFPEKMQYLSDFSYVITSYNDKLRRLKGGPLLKKILNDWKAKMDGTIEPKEIRAFLYGGHDYTIANLLGALKIFDPQTPGYGVAVLLELSKNQENEFVVQVFFRNDTSIPPYELTIPGCTKVCPLEKLIELTKNVIPSNFEAECKSDDPNYVPPEAGGP</sequence>
<protein>
    <recommendedName>
        <fullName evidence="6">Prostatic acid phosphatase</fullName>
    </recommendedName>
</protein>
<reference evidence="4" key="1">
    <citation type="submission" date="2021-12" db="EMBL/GenBank/DDBJ databases">
        <authorList>
            <person name="King R."/>
        </authorList>
    </citation>
    <scope>NUCLEOTIDE SEQUENCE</scope>
</reference>
<dbReference type="InterPro" id="IPR029033">
    <property type="entry name" value="His_PPase_superfam"/>
</dbReference>
<dbReference type="InterPro" id="IPR050645">
    <property type="entry name" value="Histidine_acid_phosphatase"/>
</dbReference>
<keyword evidence="3" id="KW-0812">Transmembrane</keyword>
<gene>
    <name evidence="4" type="ORF">MELIAE_LOCUS2012</name>
</gene>
<dbReference type="PANTHER" id="PTHR11567">
    <property type="entry name" value="ACID PHOSPHATASE-RELATED"/>
    <property type="match status" value="1"/>
</dbReference>
<organism evidence="4 5">
    <name type="scientific">Brassicogethes aeneus</name>
    <name type="common">Rape pollen beetle</name>
    <name type="synonym">Meligethes aeneus</name>
    <dbReference type="NCBI Taxonomy" id="1431903"/>
    <lineage>
        <taxon>Eukaryota</taxon>
        <taxon>Metazoa</taxon>
        <taxon>Ecdysozoa</taxon>
        <taxon>Arthropoda</taxon>
        <taxon>Hexapoda</taxon>
        <taxon>Insecta</taxon>
        <taxon>Pterygota</taxon>
        <taxon>Neoptera</taxon>
        <taxon>Endopterygota</taxon>
        <taxon>Coleoptera</taxon>
        <taxon>Polyphaga</taxon>
        <taxon>Cucujiformia</taxon>
        <taxon>Nitidulidae</taxon>
        <taxon>Meligethinae</taxon>
        <taxon>Brassicogethes</taxon>
    </lineage>
</organism>
<comment type="catalytic activity">
    <reaction evidence="1">
        <text>a phosphate monoester + H2O = an alcohol + phosphate</text>
        <dbReference type="Rhea" id="RHEA:15017"/>
        <dbReference type="ChEBI" id="CHEBI:15377"/>
        <dbReference type="ChEBI" id="CHEBI:30879"/>
        <dbReference type="ChEBI" id="CHEBI:43474"/>
        <dbReference type="ChEBI" id="CHEBI:67140"/>
        <dbReference type="EC" id="3.1.3.2"/>
    </reaction>
</comment>
<dbReference type="InterPro" id="IPR000560">
    <property type="entry name" value="His_Pase_clade-2"/>
</dbReference>
<dbReference type="OrthoDB" id="5821688at2759"/>
<keyword evidence="3" id="KW-1133">Transmembrane helix</keyword>
<evidence type="ECO:0000256" key="2">
    <source>
        <dbReference type="ARBA" id="ARBA00005375"/>
    </source>
</evidence>
<evidence type="ECO:0000256" key="1">
    <source>
        <dbReference type="ARBA" id="ARBA00000032"/>
    </source>
</evidence>
<keyword evidence="3" id="KW-0472">Membrane</keyword>
<evidence type="ECO:0008006" key="6">
    <source>
        <dbReference type="Google" id="ProtNLM"/>
    </source>
</evidence>
<keyword evidence="5" id="KW-1185">Reference proteome</keyword>
<dbReference type="Pfam" id="PF00328">
    <property type="entry name" value="His_Phos_2"/>
    <property type="match status" value="1"/>
</dbReference>
<accession>A0A9P0FCQ1</accession>
<dbReference type="PANTHER" id="PTHR11567:SF205">
    <property type="entry name" value="GH28721P-RELATED"/>
    <property type="match status" value="1"/>
</dbReference>
<evidence type="ECO:0000313" key="4">
    <source>
        <dbReference type="EMBL" id="CAH0548544.1"/>
    </source>
</evidence>
<dbReference type="Gene3D" id="3.40.50.1240">
    <property type="entry name" value="Phosphoglycerate mutase-like"/>
    <property type="match status" value="1"/>
</dbReference>
<feature type="transmembrane region" description="Helical" evidence="3">
    <location>
        <begin position="30"/>
        <end position="50"/>
    </location>
</feature>
<evidence type="ECO:0000313" key="5">
    <source>
        <dbReference type="Proteomes" id="UP001154078"/>
    </source>
</evidence>
<dbReference type="Proteomes" id="UP001154078">
    <property type="component" value="Chromosome 10"/>
</dbReference>
<dbReference type="AlphaFoldDB" id="A0A9P0FCQ1"/>